<dbReference type="Proteomes" id="UP001169069">
    <property type="component" value="Unassembled WGS sequence"/>
</dbReference>
<dbReference type="PANTHER" id="PTHR19288">
    <property type="entry name" value="4-NITROPHENYLPHOSPHATASE-RELATED"/>
    <property type="match status" value="1"/>
</dbReference>
<comment type="cofactor">
    <cofactor evidence="1">
        <name>Mg(2+)</name>
        <dbReference type="ChEBI" id="CHEBI:18420"/>
    </cofactor>
</comment>
<dbReference type="NCBIfam" id="TIGR01458">
    <property type="entry name" value="HAD-SF-IIA-hyp3"/>
    <property type="match status" value="1"/>
</dbReference>
<evidence type="ECO:0000256" key="5">
    <source>
        <dbReference type="ARBA" id="ARBA00039666"/>
    </source>
</evidence>
<keyword evidence="7" id="KW-1185">Reference proteome</keyword>
<dbReference type="RefSeq" id="WP_289412132.1">
    <property type="nucleotide sequence ID" value="NZ_JAQIBD010000001.1"/>
</dbReference>
<name>A0ABT7QVU7_9BACT</name>
<keyword evidence="4" id="KW-0460">Magnesium</keyword>
<sequence length="250" mass="26850">MDSSSIKGILCDIGGVLYVGDTPYPGAVEAINRLKASYPIRFLTNTTQKTGAQVVANLQKMGFDIDASEVITALDVTKSYLQQQHSKAVLLLTDAATKFFDDLPENPCRYVVVGDAQENFTYQQLNAAFRTLMHGGVLLAAANNRYFKDHDGELSMDAGPFVSALEYASGKKAHIIGKPSHDFYHLACASIGVDPRNAVMIGDDIQSDISGAQEAGLQAILVRTGKFSPSDLDSSIVPDAVFDSLADIVL</sequence>
<dbReference type="Pfam" id="PF13344">
    <property type="entry name" value="Hydrolase_6"/>
    <property type="match status" value="1"/>
</dbReference>
<evidence type="ECO:0000256" key="2">
    <source>
        <dbReference type="ARBA" id="ARBA00007958"/>
    </source>
</evidence>
<dbReference type="InterPro" id="IPR006355">
    <property type="entry name" value="LHPP/HDHD2"/>
</dbReference>
<dbReference type="NCBIfam" id="TIGR01549">
    <property type="entry name" value="HAD-SF-IA-v1"/>
    <property type="match status" value="1"/>
</dbReference>
<dbReference type="InterPro" id="IPR006439">
    <property type="entry name" value="HAD-SF_hydro_IA"/>
</dbReference>
<dbReference type="Gene3D" id="3.40.50.1000">
    <property type="entry name" value="HAD superfamily/HAD-like"/>
    <property type="match status" value="2"/>
</dbReference>
<dbReference type="InterPro" id="IPR036412">
    <property type="entry name" value="HAD-like_sf"/>
</dbReference>
<dbReference type="GO" id="GO:0016787">
    <property type="term" value="F:hydrolase activity"/>
    <property type="evidence" value="ECO:0007669"/>
    <property type="project" value="UniProtKB-KW"/>
</dbReference>
<dbReference type="PANTHER" id="PTHR19288:SF46">
    <property type="entry name" value="HALOACID DEHALOGENASE-LIKE HYDROLASE DOMAIN-CONTAINING PROTEIN 2"/>
    <property type="match status" value="1"/>
</dbReference>
<evidence type="ECO:0000313" key="7">
    <source>
        <dbReference type="Proteomes" id="UP001169069"/>
    </source>
</evidence>
<dbReference type="EMBL" id="JAQIBD010000001">
    <property type="protein sequence ID" value="MDM5270856.1"/>
    <property type="molecule type" value="Genomic_DNA"/>
</dbReference>
<reference evidence="6" key="1">
    <citation type="submission" date="2023-01" db="EMBL/GenBank/DDBJ databases">
        <title>Sulfurovum sp. zt1-1 genome assembly.</title>
        <authorList>
            <person name="Wang J."/>
        </authorList>
    </citation>
    <scope>NUCLEOTIDE SEQUENCE</scope>
    <source>
        <strain evidence="6">Zt1-1</strain>
    </source>
</reference>
<dbReference type="NCBIfam" id="TIGR01460">
    <property type="entry name" value="HAD-SF-IIA"/>
    <property type="match status" value="1"/>
</dbReference>
<keyword evidence="6" id="KW-0378">Hydrolase</keyword>
<dbReference type="SUPFAM" id="SSF56784">
    <property type="entry name" value="HAD-like"/>
    <property type="match status" value="1"/>
</dbReference>
<proteinExistence type="inferred from homology"/>
<protein>
    <recommendedName>
        <fullName evidence="5">Haloacid dehalogenase-like hydrolase domain-containing protein 2</fullName>
    </recommendedName>
</protein>
<dbReference type="InterPro" id="IPR023214">
    <property type="entry name" value="HAD_sf"/>
</dbReference>
<comment type="caution">
    <text evidence="6">The sequence shown here is derived from an EMBL/GenBank/DDBJ whole genome shotgun (WGS) entry which is preliminary data.</text>
</comment>
<gene>
    <name evidence="6" type="ORF">PGH07_01540</name>
</gene>
<comment type="similarity">
    <text evidence="2">Belongs to the HAD-like hydrolase superfamily.</text>
</comment>
<accession>A0ABT7QVU7</accession>
<evidence type="ECO:0000313" key="6">
    <source>
        <dbReference type="EMBL" id="MDM5270856.1"/>
    </source>
</evidence>
<dbReference type="InterPro" id="IPR006357">
    <property type="entry name" value="HAD-SF_hydro_IIA"/>
</dbReference>
<evidence type="ECO:0000256" key="1">
    <source>
        <dbReference type="ARBA" id="ARBA00001946"/>
    </source>
</evidence>
<keyword evidence="3" id="KW-0479">Metal-binding</keyword>
<evidence type="ECO:0000256" key="4">
    <source>
        <dbReference type="ARBA" id="ARBA00022842"/>
    </source>
</evidence>
<organism evidence="6 7">
    <name type="scientific">Sulfurovum zhangzhouensis</name>
    <dbReference type="NCBI Taxonomy" id="3019067"/>
    <lineage>
        <taxon>Bacteria</taxon>
        <taxon>Pseudomonadati</taxon>
        <taxon>Campylobacterota</taxon>
        <taxon>Epsilonproteobacteria</taxon>
        <taxon>Campylobacterales</taxon>
        <taxon>Sulfurovaceae</taxon>
        <taxon>Sulfurovum</taxon>
    </lineage>
</organism>
<evidence type="ECO:0000256" key="3">
    <source>
        <dbReference type="ARBA" id="ARBA00022723"/>
    </source>
</evidence>
<dbReference type="Pfam" id="PF13242">
    <property type="entry name" value="Hydrolase_like"/>
    <property type="match status" value="1"/>
</dbReference>